<feature type="active site" evidence="15">
    <location>
        <position position="37"/>
    </location>
</feature>
<dbReference type="Gene3D" id="3.30.160.20">
    <property type="match status" value="1"/>
</dbReference>
<evidence type="ECO:0000256" key="9">
    <source>
        <dbReference type="ARBA" id="ARBA00022722"/>
    </source>
</evidence>
<keyword evidence="15" id="KW-0699">rRNA-binding</keyword>
<dbReference type="GO" id="GO:0046872">
    <property type="term" value="F:metal ion binding"/>
    <property type="evidence" value="ECO:0007669"/>
    <property type="project" value="UniProtKB-KW"/>
</dbReference>
<dbReference type="InterPro" id="IPR036389">
    <property type="entry name" value="RNase_III_sf"/>
</dbReference>
<dbReference type="Pfam" id="PF00035">
    <property type="entry name" value="dsrm"/>
    <property type="match status" value="1"/>
</dbReference>
<comment type="subunit">
    <text evidence="4 15">Homodimer.</text>
</comment>
<protein>
    <recommendedName>
        <fullName evidence="15">Ribonuclease 3</fullName>
        <ecNumber evidence="15">3.1.26.3</ecNumber>
    </recommendedName>
    <alternativeName>
        <fullName evidence="15">Ribonuclease III</fullName>
        <shortName evidence="15">RNase III</shortName>
    </alternativeName>
</protein>
<keyword evidence="5 15" id="KW-0963">Cytoplasm</keyword>
<comment type="similarity">
    <text evidence="3">Belongs to the ribonuclease III family.</text>
</comment>
<dbReference type="GO" id="GO:0019843">
    <property type="term" value="F:rRNA binding"/>
    <property type="evidence" value="ECO:0007669"/>
    <property type="project" value="UniProtKB-KW"/>
</dbReference>
<dbReference type="InterPro" id="IPR011907">
    <property type="entry name" value="RNase_III"/>
</dbReference>
<evidence type="ECO:0000313" key="19">
    <source>
        <dbReference type="EMBL" id="AMK59325.1"/>
    </source>
</evidence>
<keyword evidence="7 15" id="KW-0507">mRNA processing</keyword>
<evidence type="ECO:0000256" key="4">
    <source>
        <dbReference type="ARBA" id="ARBA00011738"/>
    </source>
</evidence>
<keyword evidence="11 15" id="KW-0255">Endonuclease</keyword>
<dbReference type="PANTHER" id="PTHR11207:SF0">
    <property type="entry name" value="RIBONUCLEASE 3"/>
    <property type="match status" value="1"/>
</dbReference>
<dbReference type="GO" id="GO:0008033">
    <property type="term" value="P:tRNA processing"/>
    <property type="evidence" value="ECO:0007669"/>
    <property type="project" value="UniProtKB-KW"/>
</dbReference>
<sequence>MQTLGHEFHDLAWLELALTHRSVSGSRNNERLEFLGDAILNFVVADFLYQSFPAEKEGSLSRLRALLVKQETLAGVARDLQLGDFLRLGPGELKSGGFRRESILADTVEAVLGAIYRDTGDMGYCACRVQDWFGERLGAVGQETVLKDSKSRLQEFLQGRRLPLPAYAVTGVTGEAHNQTFQVSCEVPGLPAPTQGQGPSRRHAEQEAAASALRQLGLQDSDE</sequence>
<dbReference type="FunFam" id="1.10.1520.10:FF:000001">
    <property type="entry name" value="Ribonuclease 3"/>
    <property type="match status" value="1"/>
</dbReference>
<evidence type="ECO:0000256" key="8">
    <source>
        <dbReference type="ARBA" id="ARBA00022694"/>
    </source>
</evidence>
<dbReference type="SMART" id="SM00358">
    <property type="entry name" value="DSRM"/>
    <property type="match status" value="1"/>
</dbReference>
<dbReference type="PANTHER" id="PTHR11207">
    <property type="entry name" value="RIBONUCLEASE III"/>
    <property type="match status" value="1"/>
</dbReference>
<evidence type="ECO:0000256" key="5">
    <source>
        <dbReference type="ARBA" id="ARBA00022490"/>
    </source>
</evidence>
<comment type="function">
    <text evidence="15">Digests double-stranded RNA. Involved in the processing of primary rRNA transcript to yield the immediate precursors to the large and small rRNAs (23S and 16S). Processes some mRNAs, and tRNAs when they are encoded in the rRNA operon. Processes pre-crRNA and tracrRNA of type II CRISPR loci if present in the organism.</text>
</comment>
<dbReference type="PROSITE" id="PS50142">
    <property type="entry name" value="RNASE_3_2"/>
    <property type="match status" value="1"/>
</dbReference>
<dbReference type="InterPro" id="IPR014720">
    <property type="entry name" value="dsRBD_dom"/>
</dbReference>
<evidence type="ECO:0000256" key="14">
    <source>
        <dbReference type="ARBA" id="ARBA00022884"/>
    </source>
</evidence>
<dbReference type="SUPFAM" id="SSF69065">
    <property type="entry name" value="RNase III domain-like"/>
    <property type="match status" value="1"/>
</dbReference>
<feature type="binding site" evidence="15">
    <location>
        <position position="33"/>
    </location>
    <ligand>
        <name>Mg(2+)</name>
        <dbReference type="ChEBI" id="CHEBI:18420"/>
    </ligand>
</feature>
<keyword evidence="8 15" id="KW-0819">tRNA processing</keyword>
<evidence type="ECO:0000256" key="3">
    <source>
        <dbReference type="ARBA" id="ARBA00010183"/>
    </source>
</evidence>
<feature type="domain" description="RNase III" evidence="18">
    <location>
        <begin position="1"/>
        <end position="120"/>
    </location>
</feature>
<dbReference type="GO" id="GO:0006364">
    <property type="term" value="P:rRNA processing"/>
    <property type="evidence" value="ECO:0007669"/>
    <property type="project" value="UniProtKB-UniRule"/>
</dbReference>
<keyword evidence="6 15" id="KW-0698">rRNA processing</keyword>
<dbReference type="PROSITE" id="PS00517">
    <property type="entry name" value="RNASE_3_1"/>
    <property type="match status" value="1"/>
</dbReference>
<keyword evidence="14 15" id="KW-0694">RNA-binding</keyword>
<evidence type="ECO:0000256" key="6">
    <source>
        <dbReference type="ARBA" id="ARBA00022552"/>
    </source>
</evidence>
<dbReference type="GO" id="GO:0005737">
    <property type="term" value="C:cytoplasm"/>
    <property type="evidence" value="ECO:0007669"/>
    <property type="project" value="UniProtKB-SubCell"/>
</dbReference>
<comment type="cofactor">
    <cofactor evidence="15">
        <name>Mg(2+)</name>
        <dbReference type="ChEBI" id="CHEBI:18420"/>
    </cofactor>
</comment>
<evidence type="ECO:0000256" key="7">
    <source>
        <dbReference type="ARBA" id="ARBA00022664"/>
    </source>
</evidence>
<dbReference type="CDD" id="cd00593">
    <property type="entry name" value="RIBOc"/>
    <property type="match status" value="1"/>
</dbReference>
<evidence type="ECO:0000256" key="13">
    <source>
        <dbReference type="ARBA" id="ARBA00022842"/>
    </source>
</evidence>
<feature type="domain" description="DRBM" evidence="17">
    <location>
        <begin position="148"/>
        <end position="218"/>
    </location>
</feature>
<gene>
    <name evidence="15" type="primary">rnc</name>
</gene>
<accession>A0A126SYD7</accession>
<evidence type="ECO:0000256" key="15">
    <source>
        <dbReference type="HAMAP-Rule" id="MF_00104"/>
    </source>
</evidence>
<dbReference type="EC" id="3.1.26.3" evidence="15"/>
<evidence type="ECO:0000256" key="16">
    <source>
        <dbReference type="SAM" id="MobiDB-lite"/>
    </source>
</evidence>
<feature type="region of interest" description="Disordered" evidence="16">
    <location>
        <begin position="188"/>
        <end position="223"/>
    </location>
</feature>
<dbReference type="SUPFAM" id="SSF54768">
    <property type="entry name" value="dsRNA-binding domain-like"/>
    <property type="match status" value="1"/>
</dbReference>
<evidence type="ECO:0000256" key="11">
    <source>
        <dbReference type="ARBA" id="ARBA00022759"/>
    </source>
</evidence>
<dbReference type="SMART" id="SM00535">
    <property type="entry name" value="RIBOc"/>
    <property type="match status" value="1"/>
</dbReference>
<dbReference type="GO" id="GO:0010468">
    <property type="term" value="P:regulation of gene expression"/>
    <property type="evidence" value="ECO:0007669"/>
    <property type="project" value="TreeGrafter"/>
</dbReference>
<comment type="catalytic activity">
    <reaction evidence="1 15">
        <text>Endonucleolytic cleavage to 5'-phosphomonoester.</text>
        <dbReference type="EC" id="3.1.26.3"/>
    </reaction>
</comment>
<reference evidence="19" key="1">
    <citation type="journal article" date="2016" name="Appl. Environ. Microbiol.">
        <title>Functional Metagenomics of a Biostimulated Petroleum-Contaminated Soil Reveals an Extraordinary Diversity of Extradiol Dioxygenases.</title>
        <authorList>
            <person name="Terron-Gonzalez L."/>
            <person name="Martin-Cabello G."/>
            <person name="Ferrer M."/>
            <person name="Santero E."/>
        </authorList>
    </citation>
    <scope>NUCLEOTIDE SEQUENCE</scope>
</reference>
<proteinExistence type="inferred from homology"/>
<dbReference type="HAMAP" id="MF_00104">
    <property type="entry name" value="RNase_III"/>
    <property type="match status" value="1"/>
</dbReference>
<dbReference type="GO" id="GO:0006397">
    <property type="term" value="P:mRNA processing"/>
    <property type="evidence" value="ECO:0007669"/>
    <property type="project" value="UniProtKB-UniRule"/>
</dbReference>
<dbReference type="FunFam" id="3.30.160.20:FF:000003">
    <property type="entry name" value="Ribonuclease 3"/>
    <property type="match status" value="1"/>
</dbReference>
<dbReference type="AlphaFoldDB" id="A0A126SYD7"/>
<evidence type="ECO:0000256" key="1">
    <source>
        <dbReference type="ARBA" id="ARBA00000109"/>
    </source>
</evidence>
<evidence type="ECO:0000256" key="12">
    <source>
        <dbReference type="ARBA" id="ARBA00022801"/>
    </source>
</evidence>
<dbReference type="CDD" id="cd10845">
    <property type="entry name" value="DSRM_RNAse_III_family"/>
    <property type="match status" value="1"/>
</dbReference>
<evidence type="ECO:0000259" key="18">
    <source>
        <dbReference type="PROSITE" id="PS50142"/>
    </source>
</evidence>
<dbReference type="InterPro" id="IPR000999">
    <property type="entry name" value="RNase_III_dom"/>
</dbReference>
<keyword evidence="10 15" id="KW-0479">Metal-binding</keyword>
<dbReference type="NCBIfam" id="TIGR02191">
    <property type="entry name" value="RNaseIII"/>
    <property type="match status" value="1"/>
</dbReference>
<dbReference type="GO" id="GO:0004525">
    <property type="term" value="F:ribonuclease III activity"/>
    <property type="evidence" value="ECO:0007669"/>
    <property type="project" value="UniProtKB-UniRule"/>
</dbReference>
<dbReference type="EMBL" id="KU144981">
    <property type="protein sequence ID" value="AMK59325.1"/>
    <property type="molecule type" value="Genomic_DNA"/>
</dbReference>
<evidence type="ECO:0000259" key="17">
    <source>
        <dbReference type="PROSITE" id="PS50137"/>
    </source>
</evidence>
<keyword evidence="13 15" id="KW-0460">Magnesium</keyword>
<name>A0A126SYD7_9BACT</name>
<evidence type="ECO:0000256" key="2">
    <source>
        <dbReference type="ARBA" id="ARBA00004496"/>
    </source>
</evidence>
<evidence type="ECO:0000256" key="10">
    <source>
        <dbReference type="ARBA" id="ARBA00022723"/>
    </source>
</evidence>
<dbReference type="Pfam" id="PF14622">
    <property type="entry name" value="Ribonucleas_3_3"/>
    <property type="match status" value="1"/>
</dbReference>
<feature type="binding site" evidence="15">
    <location>
        <position position="106"/>
    </location>
    <ligand>
        <name>Mg(2+)</name>
        <dbReference type="ChEBI" id="CHEBI:18420"/>
    </ligand>
</feature>
<dbReference type="GO" id="GO:0003725">
    <property type="term" value="F:double-stranded RNA binding"/>
    <property type="evidence" value="ECO:0007669"/>
    <property type="project" value="TreeGrafter"/>
</dbReference>
<feature type="active site" evidence="15">
    <location>
        <position position="109"/>
    </location>
</feature>
<dbReference type="PROSITE" id="PS50137">
    <property type="entry name" value="DS_RBD"/>
    <property type="match status" value="1"/>
</dbReference>
<feature type="binding site" evidence="15">
    <location>
        <position position="109"/>
    </location>
    <ligand>
        <name>Mg(2+)</name>
        <dbReference type="ChEBI" id="CHEBI:18420"/>
    </ligand>
</feature>
<keyword evidence="9 15" id="KW-0540">Nuclease</keyword>
<dbReference type="Gene3D" id="1.10.1520.10">
    <property type="entry name" value="Ribonuclease III domain"/>
    <property type="match status" value="1"/>
</dbReference>
<keyword evidence="12 15" id="KW-0378">Hydrolase</keyword>
<dbReference type="GO" id="GO:0042802">
    <property type="term" value="F:identical protein binding"/>
    <property type="evidence" value="ECO:0007669"/>
    <property type="project" value="UniProtKB-ARBA"/>
</dbReference>
<comment type="subcellular location">
    <subcellularLocation>
        <location evidence="2 15">Cytoplasm</location>
    </subcellularLocation>
</comment>
<organism evidence="19">
    <name type="scientific">uncultured bacterium UPO53</name>
    <dbReference type="NCBI Taxonomy" id="1776978"/>
    <lineage>
        <taxon>Bacteria</taxon>
        <taxon>environmental samples</taxon>
    </lineage>
</organism>